<protein>
    <submittedName>
        <fullName evidence="6">GntR family transcriptional regulator</fullName>
    </submittedName>
</protein>
<dbReference type="Proteomes" id="UP001596915">
    <property type="component" value="Unassembled WGS sequence"/>
</dbReference>
<dbReference type="Pfam" id="PF00392">
    <property type="entry name" value="GntR"/>
    <property type="match status" value="1"/>
</dbReference>
<dbReference type="InterPro" id="IPR000524">
    <property type="entry name" value="Tscrpt_reg_HTH_GntR"/>
</dbReference>
<comment type="caution">
    <text evidence="6">The sequence shown here is derived from an EMBL/GenBank/DDBJ whole genome shotgun (WGS) entry which is preliminary data.</text>
</comment>
<dbReference type="SMART" id="SM00895">
    <property type="entry name" value="FCD"/>
    <property type="match status" value="1"/>
</dbReference>
<dbReference type="InterPro" id="IPR036390">
    <property type="entry name" value="WH_DNA-bd_sf"/>
</dbReference>
<dbReference type="InterPro" id="IPR008920">
    <property type="entry name" value="TF_FadR/GntR_C"/>
</dbReference>
<dbReference type="Gene3D" id="1.10.10.10">
    <property type="entry name" value="Winged helix-like DNA-binding domain superfamily/Winged helix DNA-binding domain"/>
    <property type="match status" value="1"/>
</dbReference>
<dbReference type="Gene3D" id="1.20.120.530">
    <property type="entry name" value="GntR ligand-binding domain-like"/>
    <property type="match status" value="1"/>
</dbReference>
<evidence type="ECO:0000259" key="5">
    <source>
        <dbReference type="PROSITE" id="PS50949"/>
    </source>
</evidence>
<dbReference type="EMBL" id="JBHTGL010000008">
    <property type="protein sequence ID" value="MFD0622843.1"/>
    <property type="molecule type" value="Genomic_DNA"/>
</dbReference>
<dbReference type="PRINTS" id="PR00033">
    <property type="entry name" value="HTHASNC"/>
</dbReference>
<dbReference type="InterPro" id="IPR036388">
    <property type="entry name" value="WH-like_DNA-bd_sf"/>
</dbReference>
<keyword evidence="3" id="KW-0804">Transcription</keyword>
<dbReference type="SUPFAM" id="SSF46785">
    <property type="entry name" value="Winged helix' DNA-binding domain"/>
    <property type="match status" value="1"/>
</dbReference>
<gene>
    <name evidence="6" type="ORF">ACFQ2K_08410</name>
</gene>
<dbReference type="CDD" id="cd07377">
    <property type="entry name" value="WHTH_GntR"/>
    <property type="match status" value="1"/>
</dbReference>
<evidence type="ECO:0000313" key="6">
    <source>
        <dbReference type="EMBL" id="MFD0622843.1"/>
    </source>
</evidence>
<evidence type="ECO:0000313" key="7">
    <source>
        <dbReference type="Proteomes" id="UP001596915"/>
    </source>
</evidence>
<evidence type="ECO:0000256" key="3">
    <source>
        <dbReference type="ARBA" id="ARBA00023163"/>
    </source>
</evidence>
<dbReference type="InterPro" id="IPR000485">
    <property type="entry name" value="AsnC-type_HTH_dom"/>
</dbReference>
<feature type="region of interest" description="Disordered" evidence="4">
    <location>
        <begin position="217"/>
        <end position="262"/>
    </location>
</feature>
<proteinExistence type="predicted"/>
<accession>A0ABW2WPL2</accession>
<dbReference type="PROSITE" id="PS50949">
    <property type="entry name" value="HTH_GNTR"/>
    <property type="match status" value="1"/>
</dbReference>
<keyword evidence="2" id="KW-0238">DNA-binding</keyword>
<dbReference type="Pfam" id="PF07729">
    <property type="entry name" value="FCD"/>
    <property type="match status" value="1"/>
</dbReference>
<organism evidence="6 7">
    <name type="scientific">Streptomyces sanglieri</name>
    <dbReference type="NCBI Taxonomy" id="193460"/>
    <lineage>
        <taxon>Bacteria</taxon>
        <taxon>Bacillati</taxon>
        <taxon>Actinomycetota</taxon>
        <taxon>Actinomycetes</taxon>
        <taxon>Kitasatosporales</taxon>
        <taxon>Streptomycetaceae</taxon>
        <taxon>Streptomyces</taxon>
    </lineage>
</organism>
<reference evidence="7" key="1">
    <citation type="journal article" date="2019" name="Int. J. Syst. Evol. Microbiol.">
        <title>The Global Catalogue of Microorganisms (GCM) 10K type strain sequencing project: providing services to taxonomists for standard genome sequencing and annotation.</title>
        <authorList>
            <consortium name="The Broad Institute Genomics Platform"/>
            <consortium name="The Broad Institute Genome Sequencing Center for Infectious Disease"/>
            <person name="Wu L."/>
            <person name="Ma J."/>
        </authorList>
    </citation>
    <scope>NUCLEOTIDE SEQUENCE [LARGE SCALE GENOMIC DNA]</scope>
    <source>
        <strain evidence="7">JCM 12607</strain>
    </source>
</reference>
<keyword evidence="1" id="KW-0805">Transcription regulation</keyword>
<feature type="domain" description="HTH gntR-type" evidence="5">
    <location>
        <begin position="23"/>
        <end position="90"/>
    </location>
</feature>
<sequence length="262" mass="28953">MASNASGGFVSTLATNKDRFRKTLISDQVYELLRQAVVEGDLAPNDRVVESEIARRLGVSQAPVREAVKRLAREGLFTHVPRRGHFVVEISSRDAEYARQVREPLESLAARLATEHITEEQLTELDALVERMHEAVAANDVSGFRDADIEFHTLVSQYAGNPFLARMWEVIEPSLRTLRAISDPLFEGDWCAMADEHGRLVGLLRSGEPDKAAAAFADHAAGRGPVPDAREAKKPRRKATATRGPPPAGRLPERLRPGRVRP</sequence>
<dbReference type="SUPFAM" id="SSF48008">
    <property type="entry name" value="GntR ligand-binding domain-like"/>
    <property type="match status" value="1"/>
</dbReference>
<dbReference type="InterPro" id="IPR011711">
    <property type="entry name" value="GntR_C"/>
</dbReference>
<evidence type="ECO:0000256" key="1">
    <source>
        <dbReference type="ARBA" id="ARBA00023015"/>
    </source>
</evidence>
<name>A0ABW2WPL2_9ACTN</name>
<evidence type="ECO:0000256" key="2">
    <source>
        <dbReference type="ARBA" id="ARBA00023125"/>
    </source>
</evidence>
<dbReference type="PANTHER" id="PTHR43537:SF45">
    <property type="entry name" value="GNTR FAMILY REGULATORY PROTEIN"/>
    <property type="match status" value="1"/>
</dbReference>
<evidence type="ECO:0000256" key="4">
    <source>
        <dbReference type="SAM" id="MobiDB-lite"/>
    </source>
</evidence>
<dbReference type="PANTHER" id="PTHR43537">
    <property type="entry name" value="TRANSCRIPTIONAL REGULATOR, GNTR FAMILY"/>
    <property type="match status" value="1"/>
</dbReference>
<dbReference type="SMART" id="SM00345">
    <property type="entry name" value="HTH_GNTR"/>
    <property type="match status" value="1"/>
</dbReference>
<keyword evidence="7" id="KW-1185">Reference proteome</keyword>